<name>U9TEF7_RHIID</name>
<evidence type="ECO:0000313" key="1">
    <source>
        <dbReference type="EMBL" id="ESA06490.1"/>
    </source>
</evidence>
<dbReference type="EMBL" id="KI291557">
    <property type="protein sequence ID" value="ESA06490.1"/>
    <property type="molecule type" value="Genomic_DNA"/>
</dbReference>
<feature type="non-terminal residue" evidence="1">
    <location>
        <position position="1"/>
    </location>
</feature>
<protein>
    <submittedName>
        <fullName evidence="1">Uncharacterized protein</fullName>
    </submittedName>
</protein>
<proteinExistence type="predicted"/>
<dbReference type="AlphaFoldDB" id="U9TEF7"/>
<sequence>ELPTLGKIKITTPSSSDLHNSFLHDLQQSTGLQLSNNGETRTRKVKLVRK</sequence>
<dbReference type="HOGENOM" id="CLU_3129964_0_0_1"/>
<accession>U9TEF7</accession>
<reference evidence="1" key="1">
    <citation type="submission" date="2013-07" db="EMBL/GenBank/DDBJ databases">
        <title>The genome of an arbuscular mycorrhizal fungus provides insights into the evolution of the oldest plant symbiosis.</title>
        <authorList>
            <consortium name="DOE Joint Genome Institute"/>
            <person name="Tisserant E."/>
            <person name="Malbreil M."/>
            <person name="Kuo A."/>
            <person name="Kohler A."/>
            <person name="Symeonidi A."/>
            <person name="Balestrini R."/>
            <person name="Charron P."/>
            <person name="Duensing N."/>
            <person name="Frei-dit-Frey N."/>
            <person name="Gianinazzi-Pearson V."/>
            <person name="Gilbert B."/>
            <person name="Handa Y."/>
            <person name="Hijri M."/>
            <person name="Kaul R."/>
            <person name="Kawaguchi M."/>
            <person name="Krajinski F."/>
            <person name="Lammers P."/>
            <person name="Lapierre D."/>
            <person name="Masclaux F.G."/>
            <person name="Murat C."/>
            <person name="Morin E."/>
            <person name="Ndikumana S."/>
            <person name="Pagni M."/>
            <person name="Petitpierre D."/>
            <person name="Requena N."/>
            <person name="Rosikiewicz P."/>
            <person name="Riley R."/>
            <person name="Saito K."/>
            <person name="San Clemente H."/>
            <person name="Shapiro H."/>
            <person name="van Tuinen D."/>
            <person name="Becard G."/>
            <person name="Bonfante P."/>
            <person name="Paszkowski U."/>
            <person name="Shachar-Hill Y."/>
            <person name="Young J.P."/>
            <person name="Sanders I.R."/>
            <person name="Henrissat B."/>
            <person name="Rensing S.A."/>
            <person name="Grigoriev I.V."/>
            <person name="Corradi N."/>
            <person name="Roux C."/>
            <person name="Martin F."/>
        </authorList>
    </citation>
    <scope>NUCLEOTIDE SEQUENCE</scope>
    <source>
        <strain evidence="1">DAOM 197198</strain>
    </source>
</reference>
<organism evidence="1">
    <name type="scientific">Rhizophagus irregularis (strain DAOM 181602 / DAOM 197198 / MUCL 43194)</name>
    <name type="common">Arbuscular mycorrhizal fungus</name>
    <name type="synonym">Glomus intraradices</name>
    <dbReference type="NCBI Taxonomy" id="747089"/>
    <lineage>
        <taxon>Eukaryota</taxon>
        <taxon>Fungi</taxon>
        <taxon>Fungi incertae sedis</taxon>
        <taxon>Mucoromycota</taxon>
        <taxon>Glomeromycotina</taxon>
        <taxon>Glomeromycetes</taxon>
        <taxon>Glomerales</taxon>
        <taxon>Glomeraceae</taxon>
        <taxon>Rhizophagus</taxon>
    </lineage>
</organism>
<gene>
    <name evidence="1" type="ORF">GLOINDRAFT_34114</name>
</gene>